<dbReference type="AlphaFoldDB" id="A0AA88HRE4"/>
<gene>
    <name evidence="1" type="ORF">QYM36_013278</name>
</gene>
<reference evidence="1" key="1">
    <citation type="submission" date="2023-07" db="EMBL/GenBank/DDBJ databases">
        <title>Chromosome-level genome assembly of Artemia franciscana.</title>
        <authorList>
            <person name="Jo E."/>
        </authorList>
    </citation>
    <scope>NUCLEOTIDE SEQUENCE</scope>
    <source>
        <tissue evidence="1">Whole body</tissue>
    </source>
</reference>
<dbReference type="Proteomes" id="UP001187531">
    <property type="component" value="Unassembled WGS sequence"/>
</dbReference>
<evidence type="ECO:0000313" key="2">
    <source>
        <dbReference type="Proteomes" id="UP001187531"/>
    </source>
</evidence>
<protein>
    <submittedName>
        <fullName evidence="1">Uncharacterized protein</fullName>
    </submittedName>
</protein>
<name>A0AA88HRE4_ARTSF</name>
<evidence type="ECO:0000313" key="1">
    <source>
        <dbReference type="EMBL" id="KAK2709552.1"/>
    </source>
</evidence>
<dbReference type="PANTHER" id="PTHR45913:SF22">
    <property type="entry name" value="SCAN BOX DOMAIN-CONTAINING PROTEIN"/>
    <property type="match status" value="1"/>
</dbReference>
<comment type="caution">
    <text evidence="1">The sequence shown here is derived from an EMBL/GenBank/DDBJ whole genome shotgun (WGS) entry which is preliminary data.</text>
</comment>
<sequence>MSACLHDALTVVIEVVNHSKSNSLRDHLFREFCKQNGEKFGRIVLHTEVRWLSKGNYLERFIVLWESFVSFLADTQLGAKLLANKCDVFYLSDIFEKFNSLKKQLHENNSDLISSKSAIATFLRKLQMYKNNIRRRAFEQFPCLACVNSDFARLYCEYLENIHEDMQTRVSDLLGMDIPIWVSIPFEVNVAEIDKSLHEPLNEIQSDEIMHAKLKDEKYNIWKTNDV</sequence>
<organism evidence="1 2">
    <name type="scientific">Artemia franciscana</name>
    <name type="common">Brine shrimp</name>
    <name type="synonym">Artemia sanfranciscana</name>
    <dbReference type="NCBI Taxonomy" id="6661"/>
    <lineage>
        <taxon>Eukaryota</taxon>
        <taxon>Metazoa</taxon>
        <taxon>Ecdysozoa</taxon>
        <taxon>Arthropoda</taxon>
        <taxon>Crustacea</taxon>
        <taxon>Branchiopoda</taxon>
        <taxon>Anostraca</taxon>
        <taxon>Artemiidae</taxon>
        <taxon>Artemia</taxon>
    </lineage>
</organism>
<proteinExistence type="predicted"/>
<accession>A0AA88HRE4</accession>
<dbReference type="EMBL" id="JAVRJZ010000017">
    <property type="protein sequence ID" value="KAK2709552.1"/>
    <property type="molecule type" value="Genomic_DNA"/>
</dbReference>
<dbReference type="PANTHER" id="PTHR45913">
    <property type="entry name" value="EPM2A-INTERACTING PROTEIN 1"/>
    <property type="match status" value="1"/>
</dbReference>
<keyword evidence="2" id="KW-1185">Reference proteome</keyword>